<organism evidence="1 2">
    <name type="scientific">Rhizophagus clarus</name>
    <dbReference type="NCBI Taxonomy" id="94130"/>
    <lineage>
        <taxon>Eukaryota</taxon>
        <taxon>Fungi</taxon>
        <taxon>Fungi incertae sedis</taxon>
        <taxon>Mucoromycota</taxon>
        <taxon>Glomeromycotina</taxon>
        <taxon>Glomeromycetes</taxon>
        <taxon>Glomerales</taxon>
        <taxon>Glomeraceae</taxon>
        <taxon>Rhizophagus</taxon>
    </lineage>
</organism>
<dbReference type="Gene3D" id="2.120.10.80">
    <property type="entry name" value="Kelch-type beta propeller"/>
    <property type="match status" value="1"/>
</dbReference>
<comment type="caution">
    <text evidence="1">The sequence shown here is derived from an EMBL/GenBank/DDBJ whole genome shotgun (WGS) entry which is preliminary data.</text>
</comment>
<evidence type="ECO:0000313" key="1">
    <source>
        <dbReference type="EMBL" id="GES82177.1"/>
    </source>
</evidence>
<dbReference type="AlphaFoldDB" id="A0A8H3QK81"/>
<sequence>MYLFGGRATNNIDGDLNDMLILDTINLSWGKGSLINAPTPRRNYGATLLPNNNIYIGLLYDTINDMTSGAITSKRDAFSAVLGVDGTGYENSNDSDVLFLDIGIMIYISGQMPLIPHPFH</sequence>
<dbReference type="Proteomes" id="UP000615446">
    <property type="component" value="Unassembled WGS sequence"/>
</dbReference>
<evidence type="ECO:0000313" key="2">
    <source>
        <dbReference type="Proteomes" id="UP000615446"/>
    </source>
</evidence>
<dbReference type="EMBL" id="BLAL01000059">
    <property type="protein sequence ID" value="GES82177.1"/>
    <property type="molecule type" value="Genomic_DNA"/>
</dbReference>
<proteinExistence type="predicted"/>
<name>A0A8H3QK81_9GLOM</name>
<protein>
    <submittedName>
        <fullName evidence="1">Uncharacterized protein</fullName>
    </submittedName>
</protein>
<dbReference type="OrthoDB" id="432528at2759"/>
<gene>
    <name evidence="1" type="ORF">RCL2_000940200</name>
</gene>
<accession>A0A8H3QK81</accession>
<reference evidence="1" key="1">
    <citation type="submission" date="2019-10" db="EMBL/GenBank/DDBJ databases">
        <title>Conservation and host-specific expression of non-tandemly repeated heterogenous ribosome RNA gene in arbuscular mycorrhizal fungi.</title>
        <authorList>
            <person name="Maeda T."/>
            <person name="Kobayashi Y."/>
            <person name="Nakagawa T."/>
            <person name="Ezawa T."/>
            <person name="Yamaguchi K."/>
            <person name="Bino T."/>
            <person name="Nishimoto Y."/>
            <person name="Shigenobu S."/>
            <person name="Kawaguchi M."/>
        </authorList>
    </citation>
    <scope>NUCLEOTIDE SEQUENCE</scope>
    <source>
        <strain evidence="1">HR1</strain>
    </source>
</reference>
<dbReference type="InterPro" id="IPR015915">
    <property type="entry name" value="Kelch-typ_b-propeller"/>
</dbReference>
<dbReference type="SUPFAM" id="SSF117281">
    <property type="entry name" value="Kelch motif"/>
    <property type="match status" value="1"/>
</dbReference>